<protein>
    <submittedName>
        <fullName evidence="2">Uncharacterized protein</fullName>
    </submittedName>
</protein>
<evidence type="ECO:0000313" key="2">
    <source>
        <dbReference type="EMBL" id="MDA0138675.1"/>
    </source>
</evidence>
<keyword evidence="1" id="KW-0812">Transmembrane</keyword>
<dbReference type="RefSeq" id="WP_202957460.1">
    <property type="nucleotide sequence ID" value="NZ_JAPCID010000018.1"/>
</dbReference>
<accession>A0ABT4RJE9</accession>
<name>A0ABT4RJE9_9ACTN</name>
<organism evidence="2 3">
    <name type="scientific">Solirubrobacter deserti</name>
    <dbReference type="NCBI Taxonomy" id="2282478"/>
    <lineage>
        <taxon>Bacteria</taxon>
        <taxon>Bacillati</taxon>
        <taxon>Actinomycetota</taxon>
        <taxon>Thermoleophilia</taxon>
        <taxon>Solirubrobacterales</taxon>
        <taxon>Solirubrobacteraceae</taxon>
        <taxon>Solirubrobacter</taxon>
    </lineage>
</organism>
<comment type="caution">
    <text evidence="2">The sequence shown here is derived from an EMBL/GenBank/DDBJ whole genome shotgun (WGS) entry which is preliminary data.</text>
</comment>
<keyword evidence="3" id="KW-1185">Reference proteome</keyword>
<dbReference type="EMBL" id="JAPCID010000018">
    <property type="protein sequence ID" value="MDA0138675.1"/>
    <property type="molecule type" value="Genomic_DNA"/>
</dbReference>
<feature type="transmembrane region" description="Helical" evidence="1">
    <location>
        <begin position="33"/>
        <end position="51"/>
    </location>
</feature>
<keyword evidence="1" id="KW-0472">Membrane</keyword>
<proteinExistence type="predicted"/>
<evidence type="ECO:0000313" key="3">
    <source>
        <dbReference type="Proteomes" id="UP001147700"/>
    </source>
</evidence>
<sequence>MELHKQVGHAGLIGWREKVADVVAPRAPINDDTARALIGGAFFVLSVYYVIQTVVRIAKQSD</sequence>
<reference evidence="2" key="1">
    <citation type="submission" date="2022-10" db="EMBL/GenBank/DDBJ databases">
        <title>The WGS of Solirubrobacter sp. CPCC 204708.</title>
        <authorList>
            <person name="Jiang Z."/>
        </authorList>
    </citation>
    <scope>NUCLEOTIDE SEQUENCE</scope>
    <source>
        <strain evidence="2">CPCC 204708</strain>
    </source>
</reference>
<evidence type="ECO:0000256" key="1">
    <source>
        <dbReference type="SAM" id="Phobius"/>
    </source>
</evidence>
<dbReference type="Proteomes" id="UP001147700">
    <property type="component" value="Unassembled WGS sequence"/>
</dbReference>
<gene>
    <name evidence="2" type="ORF">OJ962_14320</name>
</gene>
<keyword evidence="1" id="KW-1133">Transmembrane helix</keyword>